<keyword evidence="1" id="KW-0378">Hydrolase</keyword>
<dbReference type="InterPro" id="IPR012337">
    <property type="entry name" value="RNaseH-like_sf"/>
</dbReference>
<dbReference type="NCBIfam" id="TIGR00573">
    <property type="entry name" value="dnaq"/>
    <property type="match status" value="1"/>
</dbReference>
<keyword evidence="1" id="KW-0269">Exonuclease</keyword>
<dbReference type="GO" id="GO:0005829">
    <property type="term" value="C:cytosol"/>
    <property type="evidence" value="ECO:0007669"/>
    <property type="project" value="TreeGrafter"/>
</dbReference>
<dbReference type="InterPro" id="IPR006054">
    <property type="entry name" value="DnaQ"/>
</dbReference>
<dbReference type="InterPro" id="IPR036397">
    <property type="entry name" value="RNaseH_sf"/>
</dbReference>
<dbReference type="GO" id="GO:0003677">
    <property type="term" value="F:DNA binding"/>
    <property type="evidence" value="ECO:0007669"/>
    <property type="project" value="InterPro"/>
</dbReference>
<dbReference type="SUPFAM" id="SSF53098">
    <property type="entry name" value="Ribonuclease H-like"/>
    <property type="match status" value="1"/>
</dbReference>
<dbReference type="Pfam" id="PF00929">
    <property type="entry name" value="RNase_T"/>
    <property type="match status" value="1"/>
</dbReference>
<accession>A0A3G1KQ26</accession>
<dbReference type="OrthoDB" id="9813328at2"/>
<dbReference type="EMBL" id="CP017634">
    <property type="protein sequence ID" value="ATW24579.1"/>
    <property type="molecule type" value="Genomic_DNA"/>
</dbReference>
<dbReference type="SMART" id="SM00479">
    <property type="entry name" value="EXOIII"/>
    <property type="match status" value="1"/>
</dbReference>
<dbReference type="AlphaFoldDB" id="A0A3G1KQ26"/>
<sequence length="368" mass="41603">MLWILILIGIIGYLFFRFKSKPNSLKVEPETEVIQNQKLLSQPCIKQPVSINPKINIFTKKGRSLCNDFVVLDFETTGLSATDDKIIEIAAVRYINYEEIDSFTTLVNPGIPIPAGATEVNHITDEMVRHAPRIGDVLPDLIKFIGESIIIAHNASFDMGFFKWNAAQSGGEISNPVIDTLSVSRKMFPELHNHKLGTVVEHLGISINNAHRALNDAKATGQIMIHCLRTLEREHPVMKLQPTKAVQPERMQKMPEEKTAAFEIIKSILLNHEKQCSDLCCRETKSYLVIENEGLKWFLRIKLDGKKKFVATDLDAEMIQEWVTDYQVEGNTSVGRSRVLINSHADLERLEKLVVACYEQLENQSKPA</sequence>
<evidence type="ECO:0000256" key="1">
    <source>
        <dbReference type="ARBA" id="ARBA00022839"/>
    </source>
</evidence>
<feature type="domain" description="Exonuclease" evidence="2">
    <location>
        <begin position="68"/>
        <end position="233"/>
    </location>
</feature>
<reference evidence="3 4" key="1">
    <citation type="submission" date="2016-10" db="EMBL/GenBank/DDBJ databases">
        <title>Complete Genome Sequence of Peptococcaceae strain DCMF.</title>
        <authorList>
            <person name="Edwards R.J."/>
            <person name="Holland S.I."/>
            <person name="Deshpande N.P."/>
            <person name="Wong Y.K."/>
            <person name="Ertan H."/>
            <person name="Manefield M."/>
            <person name="Russell T.L."/>
            <person name="Lee M.J."/>
        </authorList>
    </citation>
    <scope>NUCLEOTIDE SEQUENCE [LARGE SCALE GENOMIC DNA]</scope>
    <source>
        <strain evidence="3 4">DCMF</strain>
    </source>
</reference>
<dbReference type="CDD" id="cd06127">
    <property type="entry name" value="DEDDh"/>
    <property type="match status" value="1"/>
</dbReference>
<dbReference type="KEGG" id="fwa:DCMF_07085"/>
<evidence type="ECO:0000313" key="4">
    <source>
        <dbReference type="Proteomes" id="UP000323521"/>
    </source>
</evidence>
<proteinExistence type="predicted"/>
<dbReference type="GO" id="GO:0045004">
    <property type="term" value="P:DNA replication proofreading"/>
    <property type="evidence" value="ECO:0007669"/>
    <property type="project" value="TreeGrafter"/>
</dbReference>
<keyword evidence="4" id="KW-1185">Reference proteome</keyword>
<name>A0A3G1KQ26_FORW1</name>
<evidence type="ECO:0000259" key="2">
    <source>
        <dbReference type="SMART" id="SM00479"/>
    </source>
</evidence>
<keyword evidence="1" id="KW-0540">Nuclease</keyword>
<dbReference type="PANTHER" id="PTHR30231:SF41">
    <property type="entry name" value="DNA POLYMERASE III SUBUNIT EPSILON"/>
    <property type="match status" value="1"/>
</dbReference>
<organism evidence="3 4">
    <name type="scientific">Formimonas warabiya</name>
    <dbReference type="NCBI Taxonomy" id="1761012"/>
    <lineage>
        <taxon>Bacteria</taxon>
        <taxon>Bacillati</taxon>
        <taxon>Bacillota</taxon>
        <taxon>Clostridia</taxon>
        <taxon>Eubacteriales</taxon>
        <taxon>Peptococcaceae</taxon>
        <taxon>Candidatus Formimonas</taxon>
    </lineage>
</organism>
<dbReference type="InterPro" id="IPR013520">
    <property type="entry name" value="Ribonucl_H"/>
</dbReference>
<dbReference type="RefSeq" id="WP_148133779.1">
    <property type="nucleotide sequence ID" value="NZ_CP017634.1"/>
</dbReference>
<evidence type="ECO:0000313" key="3">
    <source>
        <dbReference type="EMBL" id="ATW24579.1"/>
    </source>
</evidence>
<gene>
    <name evidence="3" type="ORF">DCMF_07085</name>
</gene>
<dbReference type="GO" id="GO:0003887">
    <property type="term" value="F:DNA-directed DNA polymerase activity"/>
    <property type="evidence" value="ECO:0007669"/>
    <property type="project" value="InterPro"/>
</dbReference>
<dbReference type="FunFam" id="3.30.420.10:FF:000045">
    <property type="entry name" value="3'-5' exonuclease DinG"/>
    <property type="match status" value="1"/>
</dbReference>
<dbReference type="Proteomes" id="UP000323521">
    <property type="component" value="Chromosome"/>
</dbReference>
<protein>
    <recommendedName>
        <fullName evidence="2">Exonuclease domain-containing protein</fullName>
    </recommendedName>
</protein>
<dbReference type="GO" id="GO:0008408">
    <property type="term" value="F:3'-5' exonuclease activity"/>
    <property type="evidence" value="ECO:0007669"/>
    <property type="project" value="TreeGrafter"/>
</dbReference>
<dbReference type="PANTHER" id="PTHR30231">
    <property type="entry name" value="DNA POLYMERASE III SUBUNIT EPSILON"/>
    <property type="match status" value="1"/>
</dbReference>
<dbReference type="Gene3D" id="3.30.420.10">
    <property type="entry name" value="Ribonuclease H-like superfamily/Ribonuclease H"/>
    <property type="match status" value="1"/>
</dbReference>